<evidence type="ECO:0000256" key="3">
    <source>
        <dbReference type="SAM" id="SignalP"/>
    </source>
</evidence>
<dbReference type="GO" id="GO:0007039">
    <property type="term" value="P:protein catabolic process in the vacuole"/>
    <property type="evidence" value="ECO:0007669"/>
    <property type="project" value="TreeGrafter"/>
</dbReference>
<dbReference type="GO" id="GO:0043161">
    <property type="term" value="P:proteasome-mediated ubiquitin-dependent protein catabolic process"/>
    <property type="evidence" value="ECO:0007669"/>
    <property type="project" value="TreeGrafter"/>
</dbReference>
<name>A0A7J8G8Q3_ROUAE</name>
<dbReference type="AlphaFoldDB" id="A0A7J8G8Q3"/>
<evidence type="ECO:0000313" key="5">
    <source>
        <dbReference type="Proteomes" id="UP000593571"/>
    </source>
</evidence>
<evidence type="ECO:0000256" key="2">
    <source>
        <dbReference type="SAM" id="MobiDB-lite"/>
    </source>
</evidence>
<feature type="chain" id="PRO_5029456960" evidence="3">
    <location>
        <begin position="19"/>
        <end position="336"/>
    </location>
</feature>
<dbReference type="PANTHER" id="PTHR14534:SF3">
    <property type="entry name" value="GID COMPLEX SUBUNIT 4 HOMOLOG"/>
    <property type="match status" value="1"/>
</dbReference>
<dbReference type="PANTHER" id="PTHR14534">
    <property type="entry name" value="VACUOLAR IMPORT AND DEGRADATION PROTEIN 24"/>
    <property type="match status" value="1"/>
</dbReference>
<keyword evidence="5" id="KW-1185">Reference proteome</keyword>
<dbReference type="GO" id="GO:0005773">
    <property type="term" value="C:vacuole"/>
    <property type="evidence" value="ECO:0007669"/>
    <property type="project" value="GOC"/>
</dbReference>
<protein>
    <submittedName>
        <fullName evidence="4">GID complex subunit 4-like protein</fullName>
    </submittedName>
</protein>
<dbReference type="GO" id="GO:0034657">
    <property type="term" value="C:GID complex"/>
    <property type="evidence" value="ECO:0007669"/>
    <property type="project" value="TreeGrafter"/>
</dbReference>
<feature type="signal peptide" evidence="3">
    <location>
        <begin position="1"/>
        <end position="18"/>
    </location>
</feature>
<dbReference type="GO" id="GO:0045721">
    <property type="term" value="P:negative regulation of gluconeogenesis"/>
    <property type="evidence" value="ECO:0007669"/>
    <property type="project" value="TreeGrafter"/>
</dbReference>
<evidence type="ECO:0000313" key="4">
    <source>
        <dbReference type="EMBL" id="KAF6456191.1"/>
    </source>
</evidence>
<dbReference type="Pfam" id="PF09783">
    <property type="entry name" value="Vac_ImportDeg"/>
    <property type="match status" value="1"/>
</dbReference>
<dbReference type="Proteomes" id="UP000593571">
    <property type="component" value="Unassembled WGS sequence"/>
</dbReference>
<gene>
    <name evidence="4" type="ORF">HJG63_005594</name>
</gene>
<comment type="similarity">
    <text evidence="1">Belongs to the GID4/VID24 family.</text>
</comment>
<feature type="region of interest" description="Disordered" evidence="2">
    <location>
        <begin position="81"/>
        <end position="149"/>
    </location>
</feature>
<dbReference type="GO" id="GO:0006623">
    <property type="term" value="P:protein targeting to vacuole"/>
    <property type="evidence" value="ECO:0007669"/>
    <property type="project" value="TreeGrafter"/>
</dbReference>
<dbReference type="EMBL" id="JACASE010000006">
    <property type="protein sequence ID" value="KAF6456191.1"/>
    <property type="molecule type" value="Genomic_DNA"/>
</dbReference>
<comment type="caution">
    <text evidence="4">The sequence shown here is derived from an EMBL/GenBank/DDBJ whole genome shotgun (WGS) entry which is preliminary data.</text>
</comment>
<keyword evidence="3" id="KW-0732">Signal</keyword>
<reference evidence="4 5" key="1">
    <citation type="journal article" date="2020" name="Nature">
        <title>Six reference-quality genomes reveal evolution of bat adaptations.</title>
        <authorList>
            <person name="Jebb D."/>
            <person name="Huang Z."/>
            <person name="Pippel M."/>
            <person name="Hughes G.M."/>
            <person name="Lavrichenko K."/>
            <person name="Devanna P."/>
            <person name="Winkler S."/>
            <person name="Jermiin L.S."/>
            <person name="Skirmuntt E.C."/>
            <person name="Katzourakis A."/>
            <person name="Burkitt-Gray L."/>
            <person name="Ray D.A."/>
            <person name="Sullivan K.A.M."/>
            <person name="Roscito J.G."/>
            <person name="Kirilenko B.M."/>
            <person name="Davalos L.M."/>
            <person name="Corthals A.P."/>
            <person name="Power M.L."/>
            <person name="Jones G."/>
            <person name="Ransome R.D."/>
            <person name="Dechmann D.K.N."/>
            <person name="Locatelli A.G."/>
            <person name="Puechmaille S.J."/>
            <person name="Fedrigo O."/>
            <person name="Jarvis E.D."/>
            <person name="Hiller M."/>
            <person name="Vernes S.C."/>
            <person name="Myers E.W."/>
            <person name="Teeling E.C."/>
        </authorList>
    </citation>
    <scope>NUCLEOTIDE SEQUENCE [LARGE SCALE GENOMIC DNA]</scope>
    <source>
        <strain evidence="4">MRouAeg1</strain>
        <tissue evidence="4">Muscle</tissue>
    </source>
</reference>
<organism evidence="4 5">
    <name type="scientific">Rousettus aegyptiacus</name>
    <name type="common">Egyptian fruit bat</name>
    <name type="synonym">Pteropus aegyptiacus</name>
    <dbReference type="NCBI Taxonomy" id="9407"/>
    <lineage>
        <taxon>Eukaryota</taxon>
        <taxon>Metazoa</taxon>
        <taxon>Chordata</taxon>
        <taxon>Craniata</taxon>
        <taxon>Vertebrata</taxon>
        <taxon>Euteleostomi</taxon>
        <taxon>Mammalia</taxon>
        <taxon>Eutheria</taxon>
        <taxon>Laurasiatheria</taxon>
        <taxon>Chiroptera</taxon>
        <taxon>Yinpterochiroptera</taxon>
        <taxon>Pteropodoidea</taxon>
        <taxon>Pteropodidae</taxon>
        <taxon>Rousettinae</taxon>
        <taxon>Rousettus</taxon>
    </lineage>
</organism>
<accession>A0A7J8G8Q3</accession>
<proteinExistence type="inferred from homology"/>
<feature type="compositionally biased region" description="Low complexity" evidence="2">
    <location>
        <begin position="131"/>
        <end position="140"/>
    </location>
</feature>
<sequence length="336" mass="37041">MCVCVCVYVCVCARACVCACVYVCARARARVCVYVCECVRGQVGRGLSSGQGGPALRSRGPGGGRSPRSAGCGWVVHPPAPTPRVRAPAPPSLPPSSTPARRRRFLSPLPPALAPGDPAMPVRTECPPPAGASAASAASLIPPPPINTQQPGVATSLLYSGSKFRGHQKSKGNSYDVEVVLQHVDTGNSYLCGYLKIKGLTEEYPTLTTFFEGEIISKKHPFLTRKWDADEDVDRKHWGKFLAFYQYAKSFNSDDFDYEELKNGDYVFMRWKEQFLVPDHTIKDISGASFAGFYYICFQKSAASIEGYYYHRSSEWYQSLNLTHVPEHSAPIYEFR</sequence>
<feature type="compositionally biased region" description="Pro residues" evidence="2">
    <location>
        <begin position="81"/>
        <end position="97"/>
    </location>
</feature>
<evidence type="ECO:0000256" key="1">
    <source>
        <dbReference type="ARBA" id="ARBA00061469"/>
    </source>
</evidence>
<feature type="region of interest" description="Disordered" evidence="2">
    <location>
        <begin position="46"/>
        <end position="69"/>
    </location>
</feature>
<dbReference type="InterPro" id="IPR018618">
    <property type="entry name" value="GID4/10-like"/>
</dbReference>